<dbReference type="InterPro" id="IPR000531">
    <property type="entry name" value="Beta-barrel_TonB"/>
</dbReference>
<keyword evidence="3 8" id="KW-1134">Transmembrane beta strand</keyword>
<evidence type="ECO:0000256" key="10">
    <source>
        <dbReference type="SAM" id="MobiDB-lite"/>
    </source>
</evidence>
<dbReference type="Gene3D" id="2.40.170.20">
    <property type="entry name" value="TonB-dependent receptor, beta-barrel domain"/>
    <property type="match status" value="1"/>
</dbReference>
<dbReference type="Pfam" id="PF07715">
    <property type="entry name" value="Plug"/>
    <property type="match status" value="1"/>
</dbReference>
<dbReference type="Proteomes" id="UP000184420">
    <property type="component" value="Unassembled WGS sequence"/>
</dbReference>
<feature type="domain" description="TonB-dependent receptor-like beta-barrel" evidence="12">
    <location>
        <begin position="377"/>
        <end position="950"/>
    </location>
</feature>
<dbReference type="InterPro" id="IPR039426">
    <property type="entry name" value="TonB-dep_rcpt-like"/>
</dbReference>
<dbReference type="InterPro" id="IPR037066">
    <property type="entry name" value="Plug_dom_sf"/>
</dbReference>
<evidence type="ECO:0000256" key="8">
    <source>
        <dbReference type="PROSITE-ProRule" id="PRU01360"/>
    </source>
</evidence>
<keyword evidence="7 8" id="KW-0998">Cell outer membrane</keyword>
<evidence type="ECO:0000313" key="15">
    <source>
        <dbReference type="Proteomes" id="UP000184420"/>
    </source>
</evidence>
<keyword evidence="15" id="KW-1185">Reference proteome</keyword>
<sequence>MKKIHLICLLLCCFSQWALAQSRTVKGKVTDATTGEALPGVTVQVKGGTGGAQTDPAGNFSLTMPDGKTELLFSYMGYASLTIPATPGAMTVRLEQSNKKLDELVVIGYGTVKKRDLTGAVASIKGDEIKKVPSTNVMESVQGKVPGVDITRSSGAAGAKVNVTVRGNRSITAANGPLYIVDGVQYNSIEDINPNDIQSMEVLKDASTTAIYGSRGANGVIMVTTKRGASGKPKLNVSSYVGVSQVNGYPDMMTGPQYVALKREANRTTGRWASEADDPKIFNAFELENIKNNVWTNYADLLIHDGLQQDYQAGISGGSDKTKVYFSFDYFNEKGLFKLDELKRYTTRFNVDQTITDAIKVGVQSQITYYDQSQRRDPLNQANKFLPLTTPYDEEGNFVLFPNSGSAVNPLADEQPNAYANDTKTTRALANAYVEITPLAGLKFRSNLGVTLENTKQGIFASKASIDRGTQSTSRSQSLNSSRTFLSWENILTYNKSFGNHNLGVTGVTSLLTDNWDNRNMQGDGQLLPSQLYHALENNISGISINTDFFRTKLISFTGRLNYDYKGKYLFSFTTRSDGSSKLSPGMKWAYFPSVAGAWRVSDEAFMKNQQVISDLKLRVTYGIAGTDAVQPYSTAAVLTKIPFSWDDTNAAIAYTIGQQAGNRELKWETSTTKNIGMDFGILENRITGNIDVYDTRTKDLLLMRTLPTSTGNTSVVQNIGKTRNRGFEIGINTVNISGRDFRWTSNISYSRNNEEIVALASGADDVASGWFIGYPTRVLFDYEKLGIWQSNEADLAAKFGRKPGEIKVKDQDGNGIINIEDRVVIGSQIPKWTGGFNNDFKYKNFDLNIYIFARFGQWINSEYANKYDPQGLENSAPLNYWTPENPTNEYPQPDASRSKASTPFISTIGYKDGSFVKIRNISLGYTFSPDVLKKISLSSLRLYVTGKNLFTFSKVKDYDPERGGALSEPLTRMYVAGLNVEF</sequence>
<dbReference type="Gene3D" id="2.60.40.1120">
    <property type="entry name" value="Carboxypeptidase-like, regulatory domain"/>
    <property type="match status" value="1"/>
</dbReference>
<dbReference type="NCBIfam" id="TIGR04056">
    <property type="entry name" value="OMP_RagA_SusC"/>
    <property type="match status" value="1"/>
</dbReference>
<accession>A0A1M7N143</accession>
<dbReference type="Gene3D" id="2.170.130.10">
    <property type="entry name" value="TonB-dependent receptor, plug domain"/>
    <property type="match status" value="1"/>
</dbReference>
<dbReference type="AlphaFoldDB" id="A0A1M7N143"/>
<reference evidence="14 15" key="1">
    <citation type="submission" date="2016-11" db="EMBL/GenBank/DDBJ databases">
        <authorList>
            <person name="Jaros S."/>
            <person name="Januszkiewicz K."/>
            <person name="Wedrychowicz H."/>
        </authorList>
    </citation>
    <scope>NUCLEOTIDE SEQUENCE [LARGE SCALE GENOMIC DNA]</scope>
    <source>
        <strain evidence="14 15">DSM 27406</strain>
    </source>
</reference>
<dbReference type="InterPro" id="IPR023996">
    <property type="entry name" value="TonB-dep_OMP_SusC/RagA"/>
</dbReference>
<evidence type="ECO:0000256" key="6">
    <source>
        <dbReference type="ARBA" id="ARBA00023136"/>
    </source>
</evidence>
<evidence type="ECO:0000313" key="14">
    <source>
        <dbReference type="EMBL" id="SHM97264.1"/>
    </source>
</evidence>
<evidence type="ECO:0000256" key="5">
    <source>
        <dbReference type="ARBA" id="ARBA00023077"/>
    </source>
</evidence>
<dbReference type="Pfam" id="PF13715">
    <property type="entry name" value="CarbopepD_reg_2"/>
    <property type="match status" value="1"/>
</dbReference>
<evidence type="ECO:0000256" key="7">
    <source>
        <dbReference type="ARBA" id="ARBA00023237"/>
    </source>
</evidence>
<organism evidence="14 15">
    <name type="scientific">Chitinophaga jiangningensis</name>
    <dbReference type="NCBI Taxonomy" id="1419482"/>
    <lineage>
        <taxon>Bacteria</taxon>
        <taxon>Pseudomonadati</taxon>
        <taxon>Bacteroidota</taxon>
        <taxon>Chitinophagia</taxon>
        <taxon>Chitinophagales</taxon>
        <taxon>Chitinophagaceae</taxon>
        <taxon>Chitinophaga</taxon>
    </lineage>
</organism>
<dbReference type="RefSeq" id="WP_073087736.1">
    <property type="nucleotide sequence ID" value="NZ_FRBL01000016.1"/>
</dbReference>
<evidence type="ECO:0000256" key="1">
    <source>
        <dbReference type="ARBA" id="ARBA00004571"/>
    </source>
</evidence>
<dbReference type="OrthoDB" id="9768177at2"/>
<keyword evidence="5 9" id="KW-0798">TonB box</keyword>
<dbReference type="NCBIfam" id="TIGR04057">
    <property type="entry name" value="SusC_RagA_signa"/>
    <property type="match status" value="1"/>
</dbReference>
<evidence type="ECO:0000256" key="11">
    <source>
        <dbReference type="SAM" id="SignalP"/>
    </source>
</evidence>
<dbReference type="PROSITE" id="PS52016">
    <property type="entry name" value="TONB_DEPENDENT_REC_3"/>
    <property type="match status" value="1"/>
</dbReference>
<protein>
    <submittedName>
        <fullName evidence="14">TonB-linked outer membrane protein, SusC/RagA family</fullName>
    </submittedName>
</protein>
<dbReference type="InterPro" id="IPR036942">
    <property type="entry name" value="Beta-barrel_TonB_sf"/>
</dbReference>
<dbReference type="InterPro" id="IPR008969">
    <property type="entry name" value="CarboxyPept-like_regulatory"/>
</dbReference>
<keyword evidence="2 8" id="KW-0813">Transport</keyword>
<feature type="region of interest" description="Disordered" evidence="10">
    <location>
        <begin position="878"/>
        <end position="899"/>
    </location>
</feature>
<evidence type="ECO:0000259" key="13">
    <source>
        <dbReference type="Pfam" id="PF07715"/>
    </source>
</evidence>
<keyword evidence="4 8" id="KW-0812">Transmembrane</keyword>
<dbReference type="SUPFAM" id="SSF49464">
    <property type="entry name" value="Carboxypeptidase regulatory domain-like"/>
    <property type="match status" value="1"/>
</dbReference>
<dbReference type="InterPro" id="IPR023997">
    <property type="entry name" value="TonB-dep_OMP_SusC/RagA_CS"/>
</dbReference>
<proteinExistence type="inferred from homology"/>
<dbReference type="GO" id="GO:0009279">
    <property type="term" value="C:cell outer membrane"/>
    <property type="evidence" value="ECO:0007669"/>
    <property type="project" value="UniProtKB-SubCell"/>
</dbReference>
<comment type="subcellular location">
    <subcellularLocation>
        <location evidence="1 8">Cell outer membrane</location>
        <topology evidence="1 8">Multi-pass membrane protein</topology>
    </subcellularLocation>
</comment>
<keyword evidence="11" id="KW-0732">Signal</keyword>
<dbReference type="EMBL" id="FRBL01000016">
    <property type="protein sequence ID" value="SHM97264.1"/>
    <property type="molecule type" value="Genomic_DNA"/>
</dbReference>
<evidence type="ECO:0000256" key="3">
    <source>
        <dbReference type="ARBA" id="ARBA00022452"/>
    </source>
</evidence>
<evidence type="ECO:0000259" key="12">
    <source>
        <dbReference type="Pfam" id="PF00593"/>
    </source>
</evidence>
<feature type="domain" description="TonB-dependent receptor plug" evidence="13">
    <location>
        <begin position="113"/>
        <end position="220"/>
    </location>
</feature>
<feature type="signal peptide" evidence="11">
    <location>
        <begin position="1"/>
        <end position="20"/>
    </location>
</feature>
<name>A0A1M7N143_9BACT</name>
<keyword evidence="6 8" id="KW-0472">Membrane</keyword>
<evidence type="ECO:0000256" key="4">
    <source>
        <dbReference type="ARBA" id="ARBA00022692"/>
    </source>
</evidence>
<dbReference type="STRING" id="1419482.SAMN05444266_1167"/>
<dbReference type="Pfam" id="PF00593">
    <property type="entry name" value="TonB_dep_Rec_b-barrel"/>
    <property type="match status" value="1"/>
</dbReference>
<gene>
    <name evidence="14" type="ORF">SAMN05444266_1167</name>
</gene>
<dbReference type="SUPFAM" id="SSF56935">
    <property type="entry name" value="Porins"/>
    <property type="match status" value="1"/>
</dbReference>
<feature type="chain" id="PRO_5012184302" evidence="11">
    <location>
        <begin position="21"/>
        <end position="983"/>
    </location>
</feature>
<feature type="compositionally biased region" description="Polar residues" evidence="10">
    <location>
        <begin position="878"/>
        <end position="891"/>
    </location>
</feature>
<dbReference type="FunFam" id="2.170.130.10:FF:000008">
    <property type="entry name" value="SusC/RagA family TonB-linked outer membrane protein"/>
    <property type="match status" value="1"/>
</dbReference>
<evidence type="ECO:0000256" key="2">
    <source>
        <dbReference type="ARBA" id="ARBA00022448"/>
    </source>
</evidence>
<comment type="similarity">
    <text evidence="8 9">Belongs to the TonB-dependent receptor family.</text>
</comment>
<evidence type="ECO:0000256" key="9">
    <source>
        <dbReference type="RuleBase" id="RU003357"/>
    </source>
</evidence>
<dbReference type="InterPro" id="IPR012910">
    <property type="entry name" value="Plug_dom"/>
</dbReference>